<keyword evidence="4" id="KW-1185">Reference proteome</keyword>
<reference evidence="3" key="2">
    <citation type="journal article" date="2020" name="Nat. Commun.">
        <title>Large-scale genome sequencing of mycorrhizal fungi provides insights into the early evolution of symbiotic traits.</title>
        <authorList>
            <person name="Miyauchi S."/>
            <person name="Kiss E."/>
            <person name="Kuo A."/>
            <person name="Drula E."/>
            <person name="Kohler A."/>
            <person name="Sanchez-Garcia M."/>
            <person name="Morin E."/>
            <person name="Andreopoulos B."/>
            <person name="Barry K.W."/>
            <person name="Bonito G."/>
            <person name="Buee M."/>
            <person name="Carver A."/>
            <person name="Chen C."/>
            <person name="Cichocki N."/>
            <person name="Clum A."/>
            <person name="Culley D."/>
            <person name="Crous P.W."/>
            <person name="Fauchery L."/>
            <person name="Girlanda M."/>
            <person name="Hayes R.D."/>
            <person name="Keri Z."/>
            <person name="LaButti K."/>
            <person name="Lipzen A."/>
            <person name="Lombard V."/>
            <person name="Magnuson J."/>
            <person name="Maillard F."/>
            <person name="Murat C."/>
            <person name="Nolan M."/>
            <person name="Ohm R.A."/>
            <person name="Pangilinan J."/>
            <person name="Pereira M.F."/>
            <person name="Perotto S."/>
            <person name="Peter M."/>
            <person name="Pfister S."/>
            <person name="Riley R."/>
            <person name="Sitrit Y."/>
            <person name="Stielow J.B."/>
            <person name="Szollosi G."/>
            <person name="Zifcakova L."/>
            <person name="Stursova M."/>
            <person name="Spatafora J.W."/>
            <person name="Tedersoo L."/>
            <person name="Vaario L.M."/>
            <person name="Yamada A."/>
            <person name="Yan M."/>
            <person name="Wang P."/>
            <person name="Xu J."/>
            <person name="Bruns T."/>
            <person name="Baldrian P."/>
            <person name="Vilgalys R."/>
            <person name="Dunand C."/>
            <person name="Henrissat B."/>
            <person name="Grigoriev I.V."/>
            <person name="Hibbett D."/>
            <person name="Nagy L.G."/>
            <person name="Martin F.M."/>
        </authorList>
    </citation>
    <scope>NUCLEOTIDE SEQUENCE</scope>
    <source>
        <strain evidence="3">BED1</strain>
    </source>
</reference>
<proteinExistence type="predicted"/>
<dbReference type="EMBL" id="WHUW01000534">
    <property type="protein sequence ID" value="KAF8414424.1"/>
    <property type="molecule type" value="Genomic_DNA"/>
</dbReference>
<dbReference type="AlphaFoldDB" id="A0AAD4C2U0"/>
<feature type="signal peptide" evidence="1">
    <location>
        <begin position="1"/>
        <end position="18"/>
    </location>
</feature>
<evidence type="ECO:0000256" key="1">
    <source>
        <dbReference type="SAM" id="SignalP"/>
    </source>
</evidence>
<organism evidence="3 4">
    <name type="scientific">Boletus edulis BED1</name>
    <dbReference type="NCBI Taxonomy" id="1328754"/>
    <lineage>
        <taxon>Eukaryota</taxon>
        <taxon>Fungi</taxon>
        <taxon>Dikarya</taxon>
        <taxon>Basidiomycota</taxon>
        <taxon>Agaricomycotina</taxon>
        <taxon>Agaricomycetes</taxon>
        <taxon>Agaricomycetidae</taxon>
        <taxon>Boletales</taxon>
        <taxon>Boletineae</taxon>
        <taxon>Boletaceae</taxon>
        <taxon>Boletoideae</taxon>
        <taxon>Boletus</taxon>
    </lineage>
</organism>
<feature type="non-terminal residue" evidence="3">
    <location>
        <position position="76"/>
    </location>
</feature>
<comment type="caution">
    <text evidence="3">The sequence shown here is derived from an EMBL/GenBank/DDBJ whole genome shotgun (WGS) entry which is preliminary data.</text>
</comment>
<name>A0AAD4C2U0_BOLED</name>
<feature type="chain" id="PRO_5042441170" evidence="1">
    <location>
        <begin position="19"/>
        <end position="76"/>
    </location>
</feature>
<keyword evidence="1" id="KW-0732">Signal</keyword>
<gene>
    <name evidence="3" type="ORF">L210DRAFT_3526490</name>
    <name evidence="2" type="ORF">L210DRAFT_3592880</name>
</gene>
<sequence>PLHIILLFYLFSLPFHHWKNLQSQLDMEPLSSLCVEHIHVVLENNISNHLHFLVIRCMFILLEDLLQCLPSPARRI</sequence>
<reference evidence="3" key="1">
    <citation type="submission" date="2019-10" db="EMBL/GenBank/DDBJ databases">
        <authorList>
            <consortium name="DOE Joint Genome Institute"/>
            <person name="Kuo A."/>
            <person name="Miyauchi S."/>
            <person name="Kiss E."/>
            <person name="Drula E."/>
            <person name="Kohler A."/>
            <person name="Sanchez-Garcia M."/>
            <person name="Andreopoulos B."/>
            <person name="Barry K.W."/>
            <person name="Bonito G."/>
            <person name="Buee M."/>
            <person name="Carver A."/>
            <person name="Chen C."/>
            <person name="Cichocki N."/>
            <person name="Clum A."/>
            <person name="Culley D."/>
            <person name="Crous P.W."/>
            <person name="Fauchery L."/>
            <person name="Girlanda M."/>
            <person name="Hayes R."/>
            <person name="Keri Z."/>
            <person name="LaButti K."/>
            <person name="Lipzen A."/>
            <person name="Lombard V."/>
            <person name="Magnuson J."/>
            <person name="Maillard F."/>
            <person name="Morin E."/>
            <person name="Murat C."/>
            <person name="Nolan M."/>
            <person name="Ohm R."/>
            <person name="Pangilinan J."/>
            <person name="Pereira M."/>
            <person name="Perotto S."/>
            <person name="Peter M."/>
            <person name="Riley R."/>
            <person name="Sitrit Y."/>
            <person name="Stielow B."/>
            <person name="Szollosi G."/>
            <person name="Zifcakova L."/>
            <person name="Stursova M."/>
            <person name="Spatafora J.W."/>
            <person name="Tedersoo L."/>
            <person name="Vaario L.-M."/>
            <person name="Yamada A."/>
            <person name="Yan M."/>
            <person name="Wang P."/>
            <person name="Xu J."/>
            <person name="Bruns T."/>
            <person name="Baldrian P."/>
            <person name="Vilgalys R."/>
            <person name="Henrissat B."/>
            <person name="Grigoriev I.V."/>
            <person name="Hibbett D."/>
            <person name="Nagy L.G."/>
            <person name="Martin F.M."/>
        </authorList>
    </citation>
    <scope>NUCLEOTIDE SEQUENCE</scope>
    <source>
        <strain evidence="3">BED1</strain>
    </source>
</reference>
<dbReference type="Proteomes" id="UP001194468">
    <property type="component" value="Unassembled WGS sequence"/>
</dbReference>
<dbReference type="EMBL" id="WHUW01000004">
    <property type="protein sequence ID" value="KAF8447469.1"/>
    <property type="molecule type" value="Genomic_DNA"/>
</dbReference>
<evidence type="ECO:0000313" key="2">
    <source>
        <dbReference type="EMBL" id="KAF8414424.1"/>
    </source>
</evidence>
<protein>
    <submittedName>
        <fullName evidence="3">Uncharacterized protein</fullName>
    </submittedName>
</protein>
<accession>A0AAD4C2U0</accession>
<evidence type="ECO:0000313" key="3">
    <source>
        <dbReference type="EMBL" id="KAF8447469.1"/>
    </source>
</evidence>
<evidence type="ECO:0000313" key="4">
    <source>
        <dbReference type="Proteomes" id="UP001194468"/>
    </source>
</evidence>